<protein>
    <submittedName>
        <fullName evidence="2">Quercetin dioxygenase-like cupin family protein</fullName>
    </submittedName>
</protein>
<sequence>MKIFYGRAADAASEQRTASFSGVVWADPVMSATDNITIANVFFSPGARTYWHTHEQGQILQVTSGCGWICVDGRDAQKIRQGDVVWIPADERHWHGAARDSYLAHTAISLGKTRWQEEVAQQDYLDRTERKS</sequence>
<dbReference type="RefSeq" id="WP_132927619.1">
    <property type="nucleotide sequence ID" value="NZ_SJOI01000001.1"/>
</dbReference>
<dbReference type="Pfam" id="PF07883">
    <property type="entry name" value="Cupin_2"/>
    <property type="match status" value="1"/>
</dbReference>
<evidence type="ECO:0000313" key="3">
    <source>
        <dbReference type="Proteomes" id="UP000294555"/>
    </source>
</evidence>
<keyword evidence="2" id="KW-0560">Oxidoreductase</keyword>
<proteinExistence type="predicted"/>
<dbReference type="OrthoDB" id="9802489at2"/>
<dbReference type="PANTHER" id="PTHR43698">
    <property type="entry name" value="RIBD C-TERMINAL DOMAIN CONTAINING PROTEIN"/>
    <property type="match status" value="1"/>
</dbReference>
<keyword evidence="3" id="KW-1185">Reference proteome</keyword>
<gene>
    <name evidence="2" type="ORF">EZJ58_5761</name>
</gene>
<evidence type="ECO:0000259" key="1">
    <source>
        <dbReference type="Pfam" id="PF07883"/>
    </source>
</evidence>
<dbReference type="InterPro" id="IPR013096">
    <property type="entry name" value="Cupin_2"/>
</dbReference>
<dbReference type="EMBL" id="SJOI01000001">
    <property type="protein sequence ID" value="TCL07435.1"/>
    <property type="molecule type" value="Genomic_DNA"/>
</dbReference>
<reference evidence="2 3" key="1">
    <citation type="submission" date="2019-02" db="EMBL/GenBank/DDBJ databases">
        <title>Investigation of anaerobic lignin degradation for improved lignocellulosic biofuels.</title>
        <authorList>
            <person name="Deangelis K."/>
        </authorList>
    </citation>
    <scope>NUCLEOTIDE SEQUENCE [LARGE SCALE GENOMIC DNA]</scope>
    <source>
        <strain evidence="2 3">159R</strain>
    </source>
</reference>
<dbReference type="GO" id="GO:0051213">
    <property type="term" value="F:dioxygenase activity"/>
    <property type="evidence" value="ECO:0007669"/>
    <property type="project" value="UniProtKB-KW"/>
</dbReference>
<comment type="caution">
    <text evidence="2">The sequence shown here is derived from an EMBL/GenBank/DDBJ whole genome shotgun (WGS) entry which is preliminary data.</text>
</comment>
<dbReference type="AlphaFoldDB" id="A0A4R1NI49"/>
<organism evidence="2 3">
    <name type="scientific">Sodalis ligni</name>
    <dbReference type="NCBI Taxonomy" id="2697027"/>
    <lineage>
        <taxon>Bacteria</taxon>
        <taxon>Pseudomonadati</taxon>
        <taxon>Pseudomonadota</taxon>
        <taxon>Gammaproteobacteria</taxon>
        <taxon>Enterobacterales</taxon>
        <taxon>Bruguierivoracaceae</taxon>
        <taxon>Sodalis</taxon>
    </lineage>
</organism>
<dbReference type="CDD" id="cd02233">
    <property type="entry name" value="cupin_HNL-like"/>
    <property type="match status" value="1"/>
</dbReference>
<dbReference type="Proteomes" id="UP000294555">
    <property type="component" value="Unassembled WGS sequence"/>
</dbReference>
<dbReference type="Gene3D" id="2.60.120.10">
    <property type="entry name" value="Jelly Rolls"/>
    <property type="match status" value="1"/>
</dbReference>
<dbReference type="InterPro" id="IPR011051">
    <property type="entry name" value="RmlC_Cupin_sf"/>
</dbReference>
<name>A0A4R1NI49_9GAMM</name>
<dbReference type="PANTHER" id="PTHR43698:SF1">
    <property type="entry name" value="BLL4564 PROTEIN"/>
    <property type="match status" value="1"/>
</dbReference>
<accession>A0A4R1NI49</accession>
<dbReference type="InterPro" id="IPR014710">
    <property type="entry name" value="RmlC-like_jellyroll"/>
</dbReference>
<keyword evidence="2" id="KW-0223">Dioxygenase</keyword>
<feature type="domain" description="Cupin type-2" evidence="1">
    <location>
        <begin position="43"/>
        <end position="100"/>
    </location>
</feature>
<evidence type="ECO:0000313" key="2">
    <source>
        <dbReference type="EMBL" id="TCL07435.1"/>
    </source>
</evidence>
<dbReference type="SUPFAM" id="SSF51182">
    <property type="entry name" value="RmlC-like cupins"/>
    <property type="match status" value="1"/>
</dbReference>
<dbReference type="InterPro" id="IPR047263">
    <property type="entry name" value="HNL-like_cupin"/>
</dbReference>